<accession>A0A6J6P016</accession>
<dbReference type="EMBL" id="CAEZXR010000039">
    <property type="protein sequence ID" value="CAB4692431.1"/>
    <property type="molecule type" value="Genomic_DNA"/>
</dbReference>
<proteinExistence type="predicted"/>
<evidence type="ECO:0000313" key="2">
    <source>
        <dbReference type="EMBL" id="CAB4692431.1"/>
    </source>
</evidence>
<keyword evidence="1" id="KW-1133">Transmembrane helix</keyword>
<feature type="transmembrane region" description="Helical" evidence="1">
    <location>
        <begin position="140"/>
        <end position="158"/>
    </location>
</feature>
<feature type="transmembrane region" description="Helical" evidence="1">
    <location>
        <begin position="78"/>
        <end position="95"/>
    </location>
</feature>
<feature type="transmembrane region" description="Helical" evidence="1">
    <location>
        <begin position="212"/>
        <end position="233"/>
    </location>
</feature>
<feature type="transmembrane region" description="Helical" evidence="1">
    <location>
        <begin position="51"/>
        <end position="71"/>
    </location>
</feature>
<organism evidence="2">
    <name type="scientific">freshwater metagenome</name>
    <dbReference type="NCBI Taxonomy" id="449393"/>
    <lineage>
        <taxon>unclassified sequences</taxon>
        <taxon>metagenomes</taxon>
        <taxon>ecological metagenomes</taxon>
    </lineage>
</organism>
<sequence length="296" mass="32967">MTTASRTVRMLAVVGALFVAYQAWGYIGWLLSDIPLERDGAGVPDDVKSSVIRGEILIGLGALIWIGLLARGAWKQRWPTWPLVLSVSWALVYWQESLVNLDSRRFTYNPYFLSRGDWIPYLPFSGADEPMLDQPLLMESLVFLWMIPAVGLAIAWLLRKVSRVTDSTPALVLVGCLVSAIFETAFEFAGISQQLLVWNLVPEHLSVRGGTVHQWPITEFPLGFVWALPGILWHLRDRFAQLRWLDPADDPRIVSAVVVRILALTAILNLAFLTYNLTLAMVPAGTGASFPPWLGG</sequence>
<name>A0A6J6P016_9ZZZZ</name>
<dbReference type="InterPro" id="IPR033459">
    <property type="entry name" value="AveC-like"/>
</dbReference>
<feature type="transmembrane region" description="Helical" evidence="1">
    <location>
        <begin position="253"/>
        <end position="275"/>
    </location>
</feature>
<protein>
    <submittedName>
        <fullName evidence="2">Unannotated protein</fullName>
    </submittedName>
</protein>
<dbReference type="Pfam" id="PF17198">
    <property type="entry name" value="AveC_like"/>
    <property type="match status" value="1"/>
</dbReference>
<gene>
    <name evidence="2" type="ORF">UFOPK2579_00494</name>
</gene>
<evidence type="ECO:0000256" key="1">
    <source>
        <dbReference type="SAM" id="Phobius"/>
    </source>
</evidence>
<dbReference type="AlphaFoldDB" id="A0A6J6P016"/>
<keyword evidence="1" id="KW-0812">Transmembrane</keyword>
<keyword evidence="1" id="KW-0472">Membrane</keyword>
<reference evidence="2" key="1">
    <citation type="submission" date="2020-05" db="EMBL/GenBank/DDBJ databases">
        <authorList>
            <person name="Chiriac C."/>
            <person name="Salcher M."/>
            <person name="Ghai R."/>
            <person name="Kavagutti S V."/>
        </authorList>
    </citation>
    <scope>NUCLEOTIDE SEQUENCE</scope>
</reference>
<feature type="transmembrane region" description="Helical" evidence="1">
    <location>
        <begin position="12"/>
        <end position="31"/>
    </location>
</feature>
<feature type="transmembrane region" description="Helical" evidence="1">
    <location>
        <begin position="170"/>
        <end position="192"/>
    </location>
</feature>